<dbReference type="AlphaFoldDB" id="A0A8S1RVI4"/>
<dbReference type="EMBL" id="CAJJDO010000001">
    <property type="protein sequence ID" value="CAD8131996.1"/>
    <property type="molecule type" value="Genomic_DNA"/>
</dbReference>
<evidence type="ECO:0000313" key="1">
    <source>
        <dbReference type="EMBL" id="CAD8131996.1"/>
    </source>
</evidence>
<reference evidence="1" key="1">
    <citation type="submission" date="2021-01" db="EMBL/GenBank/DDBJ databases">
        <authorList>
            <consortium name="Genoscope - CEA"/>
            <person name="William W."/>
        </authorList>
    </citation>
    <scope>NUCLEOTIDE SEQUENCE</scope>
</reference>
<organism evidence="1 2">
    <name type="scientific">Paramecium pentaurelia</name>
    <dbReference type="NCBI Taxonomy" id="43138"/>
    <lineage>
        <taxon>Eukaryota</taxon>
        <taxon>Sar</taxon>
        <taxon>Alveolata</taxon>
        <taxon>Ciliophora</taxon>
        <taxon>Intramacronucleata</taxon>
        <taxon>Oligohymenophorea</taxon>
        <taxon>Peniculida</taxon>
        <taxon>Parameciidae</taxon>
        <taxon>Paramecium</taxon>
    </lineage>
</organism>
<protein>
    <submittedName>
        <fullName evidence="1">Uncharacterized protein</fullName>
    </submittedName>
</protein>
<name>A0A8S1RVI4_9CILI</name>
<sequence length="296" mass="34790">MIKMQLIDAATKIYKAYKVSDNSSVKFKFFTNYRLGNAKLKIFDFSEFTIFHEDYEKFIITRLNEYTNEIEIHCADVNLILKKLNQRIISDSTPLEIQSVQKESIEGGVQKFKKIISINGKDDHFIIILIDRLLIYSFKSLCGTSNEKATPYQEIFFQPILVSYKPYVSCYDDEKVYLFQKNGTYKNKTNQIQINYKVIDCKNSERPQLNQKIIFPSPIVAQSTETMLSYVEQVKIYEKQIFQLKIYTEFKKKVFKQVIIVEPGQSITFKKQKEYLKQTDVGQILQISKKDIQSKQ</sequence>
<gene>
    <name evidence="1" type="ORF">PPENT_87.1.T0010390</name>
</gene>
<dbReference type="OrthoDB" id="309220at2759"/>
<proteinExistence type="predicted"/>
<accession>A0A8S1RVI4</accession>
<comment type="caution">
    <text evidence="1">The sequence shown here is derived from an EMBL/GenBank/DDBJ whole genome shotgun (WGS) entry which is preliminary data.</text>
</comment>
<dbReference type="Proteomes" id="UP000689195">
    <property type="component" value="Unassembled WGS sequence"/>
</dbReference>
<keyword evidence="2" id="KW-1185">Reference proteome</keyword>
<evidence type="ECO:0000313" key="2">
    <source>
        <dbReference type="Proteomes" id="UP000689195"/>
    </source>
</evidence>